<evidence type="ECO:0000313" key="5">
    <source>
        <dbReference type="Proteomes" id="UP001597079"/>
    </source>
</evidence>
<protein>
    <recommendedName>
        <fullName evidence="3">Probable chemoreceptor glutamine deamidase CheD</fullName>
        <ecNumber evidence="3">3.5.1.44</ecNumber>
    </recommendedName>
</protein>
<evidence type="ECO:0000256" key="2">
    <source>
        <dbReference type="ARBA" id="ARBA00022801"/>
    </source>
</evidence>
<dbReference type="PANTHER" id="PTHR35147">
    <property type="entry name" value="CHEMORECEPTOR GLUTAMINE DEAMIDASE CHED-RELATED"/>
    <property type="match status" value="1"/>
</dbReference>
<dbReference type="InterPro" id="IPR011324">
    <property type="entry name" value="Cytotoxic_necrot_fac-like_cat"/>
</dbReference>
<keyword evidence="5" id="KW-1185">Reference proteome</keyword>
<dbReference type="InterPro" id="IPR038592">
    <property type="entry name" value="CheD-like_sf"/>
</dbReference>
<gene>
    <name evidence="3" type="primary">cheD</name>
    <name evidence="4" type="ORF">ACFSB2_08205</name>
</gene>
<dbReference type="EMBL" id="JBHUCX010000020">
    <property type="protein sequence ID" value="MFD1674681.1"/>
    <property type="molecule type" value="Genomic_DNA"/>
</dbReference>
<dbReference type="InterPro" id="IPR005659">
    <property type="entry name" value="Chemorcpt_Glu_NH3ase_CheD"/>
</dbReference>
<evidence type="ECO:0000256" key="3">
    <source>
        <dbReference type="HAMAP-Rule" id="MF_01440"/>
    </source>
</evidence>
<comment type="caution">
    <text evidence="4">The sequence shown here is derived from an EMBL/GenBank/DDBJ whole genome shotgun (WGS) entry which is preliminary data.</text>
</comment>
<comment type="catalytic activity">
    <reaction evidence="3">
        <text>L-glutaminyl-[protein] + H2O = L-glutamyl-[protein] + NH4(+)</text>
        <dbReference type="Rhea" id="RHEA:16441"/>
        <dbReference type="Rhea" id="RHEA-COMP:10207"/>
        <dbReference type="Rhea" id="RHEA-COMP:10208"/>
        <dbReference type="ChEBI" id="CHEBI:15377"/>
        <dbReference type="ChEBI" id="CHEBI:28938"/>
        <dbReference type="ChEBI" id="CHEBI:29973"/>
        <dbReference type="ChEBI" id="CHEBI:30011"/>
        <dbReference type="EC" id="3.5.1.44"/>
    </reaction>
</comment>
<dbReference type="Proteomes" id="UP001597079">
    <property type="component" value="Unassembled WGS sequence"/>
</dbReference>
<dbReference type="SUPFAM" id="SSF64438">
    <property type="entry name" value="CNF1/YfiH-like putative cysteine hydrolases"/>
    <property type="match status" value="1"/>
</dbReference>
<proteinExistence type="inferred from homology"/>
<name>A0ABW4JE75_9BACL</name>
<keyword evidence="2 3" id="KW-0378">Hydrolase</keyword>
<comment type="function">
    <text evidence="3">Probably deamidates glutamine residues to glutamate on methyl-accepting chemotaxis receptors (MCPs), playing an important role in chemotaxis.</text>
</comment>
<dbReference type="PANTHER" id="PTHR35147:SF1">
    <property type="entry name" value="CHEMORECEPTOR GLUTAMINE DEAMIDASE CHED-RELATED"/>
    <property type="match status" value="1"/>
</dbReference>
<evidence type="ECO:0000256" key="1">
    <source>
        <dbReference type="ARBA" id="ARBA00022500"/>
    </source>
</evidence>
<reference evidence="5" key="1">
    <citation type="journal article" date="2019" name="Int. J. Syst. Evol. Microbiol.">
        <title>The Global Catalogue of Microorganisms (GCM) 10K type strain sequencing project: providing services to taxonomists for standard genome sequencing and annotation.</title>
        <authorList>
            <consortium name="The Broad Institute Genomics Platform"/>
            <consortium name="The Broad Institute Genome Sequencing Center for Infectious Disease"/>
            <person name="Wu L."/>
            <person name="Ma J."/>
        </authorList>
    </citation>
    <scope>NUCLEOTIDE SEQUENCE [LARGE SCALE GENOMIC DNA]</scope>
    <source>
        <strain evidence="5">CGMCC 1.12286</strain>
    </source>
</reference>
<evidence type="ECO:0000313" key="4">
    <source>
        <dbReference type="EMBL" id="MFD1674681.1"/>
    </source>
</evidence>
<dbReference type="HAMAP" id="MF_01440">
    <property type="entry name" value="CheD"/>
    <property type="match status" value="1"/>
</dbReference>
<dbReference type="CDD" id="cd16352">
    <property type="entry name" value="CheD"/>
    <property type="match status" value="1"/>
</dbReference>
<dbReference type="EC" id="3.5.1.44" evidence="3"/>
<comment type="similarity">
    <text evidence="3">Belongs to the CheD family.</text>
</comment>
<dbReference type="Gene3D" id="3.30.1330.200">
    <property type="match status" value="1"/>
</dbReference>
<keyword evidence="1 3" id="KW-0145">Chemotaxis</keyword>
<accession>A0ABW4JE75</accession>
<organism evidence="4 5">
    <name type="scientific">Alicyclobacillus fodiniaquatilis</name>
    <dbReference type="NCBI Taxonomy" id="1661150"/>
    <lineage>
        <taxon>Bacteria</taxon>
        <taxon>Bacillati</taxon>
        <taxon>Bacillota</taxon>
        <taxon>Bacilli</taxon>
        <taxon>Bacillales</taxon>
        <taxon>Alicyclobacillaceae</taxon>
        <taxon>Alicyclobacillus</taxon>
    </lineage>
</organism>
<dbReference type="RefSeq" id="WP_377942537.1">
    <property type="nucleotide sequence ID" value="NZ_JBHUCX010000020.1"/>
</dbReference>
<dbReference type="Pfam" id="PF03975">
    <property type="entry name" value="CheD"/>
    <property type="match status" value="1"/>
</dbReference>
<sequence>MLEKNQQLRIGIAEGGVIQGEGRIFTRGLGSCVGLVLYDACTHIAGMVHIMLPYSPEKAPLAPQKYADTGISWLFETLVDLGVNLACLKAKYAGGAQMFRHLTTEALRIGERNIAAIEEMLDALEIPVISTDTGGNYGRSVWFEMPSCRLVIRTATGELRQI</sequence>